<dbReference type="GO" id="GO:0003841">
    <property type="term" value="F:1-acylglycerol-3-phosphate O-acyltransferase activity"/>
    <property type="evidence" value="ECO:0007669"/>
    <property type="project" value="TreeGrafter"/>
</dbReference>
<organism evidence="5 6">
    <name type="scientific">Azonexus fungiphilus</name>
    <dbReference type="NCBI Taxonomy" id="146940"/>
    <lineage>
        <taxon>Bacteria</taxon>
        <taxon>Pseudomonadati</taxon>
        <taxon>Pseudomonadota</taxon>
        <taxon>Betaproteobacteria</taxon>
        <taxon>Rhodocyclales</taxon>
        <taxon>Azonexaceae</taxon>
        <taxon>Azonexus</taxon>
    </lineage>
</organism>
<evidence type="ECO:0000313" key="6">
    <source>
        <dbReference type="Proteomes" id="UP000270626"/>
    </source>
</evidence>
<keyword evidence="3 5" id="KW-0012">Acyltransferase</keyword>
<evidence type="ECO:0000259" key="4">
    <source>
        <dbReference type="SMART" id="SM00563"/>
    </source>
</evidence>
<dbReference type="EMBL" id="RBXP01000013">
    <property type="protein sequence ID" value="RKT59573.1"/>
    <property type="molecule type" value="Genomic_DNA"/>
</dbReference>
<dbReference type="InterPro" id="IPR002123">
    <property type="entry name" value="Plipid/glycerol_acylTrfase"/>
</dbReference>
<dbReference type="Proteomes" id="UP000270626">
    <property type="component" value="Unassembled WGS sequence"/>
</dbReference>
<evidence type="ECO:0000313" key="5">
    <source>
        <dbReference type="EMBL" id="RKT59573.1"/>
    </source>
</evidence>
<accession>A0A495WFS0</accession>
<comment type="pathway">
    <text evidence="1">Lipid metabolism.</text>
</comment>
<dbReference type="SMART" id="SM00563">
    <property type="entry name" value="PlsC"/>
    <property type="match status" value="1"/>
</dbReference>
<evidence type="ECO:0000256" key="1">
    <source>
        <dbReference type="ARBA" id="ARBA00005189"/>
    </source>
</evidence>
<reference evidence="5 6" key="1">
    <citation type="submission" date="2018-10" db="EMBL/GenBank/DDBJ databases">
        <title>Genomic Encyclopedia of Type Strains, Phase IV (KMG-IV): sequencing the most valuable type-strain genomes for metagenomic binning, comparative biology and taxonomic classification.</title>
        <authorList>
            <person name="Goeker M."/>
        </authorList>
    </citation>
    <scope>NUCLEOTIDE SEQUENCE [LARGE SCALE GENOMIC DNA]</scope>
    <source>
        <strain evidence="5 6">DSM 23841</strain>
    </source>
</reference>
<comment type="caution">
    <text evidence="5">The sequence shown here is derived from an EMBL/GenBank/DDBJ whole genome shotgun (WGS) entry which is preliminary data.</text>
</comment>
<evidence type="ECO:0000256" key="2">
    <source>
        <dbReference type="ARBA" id="ARBA00022679"/>
    </source>
</evidence>
<feature type="domain" description="Phospholipid/glycerol acyltransferase" evidence="4">
    <location>
        <begin position="27"/>
        <end position="136"/>
    </location>
</feature>
<keyword evidence="6" id="KW-1185">Reference proteome</keyword>
<dbReference type="GO" id="GO:0006654">
    <property type="term" value="P:phosphatidic acid biosynthetic process"/>
    <property type="evidence" value="ECO:0007669"/>
    <property type="project" value="TreeGrafter"/>
</dbReference>
<dbReference type="PANTHER" id="PTHR10434:SF9">
    <property type="entry name" value="PHOSPHOLIPID_GLYCEROL ACYLTRANSFERASE DOMAIN-CONTAINING PROTEIN"/>
    <property type="match status" value="1"/>
</dbReference>
<evidence type="ECO:0000256" key="3">
    <source>
        <dbReference type="ARBA" id="ARBA00023315"/>
    </source>
</evidence>
<name>A0A495WFS0_9RHOO</name>
<gene>
    <name evidence="5" type="ORF">DFR40_1461</name>
</gene>
<proteinExistence type="predicted"/>
<dbReference type="PANTHER" id="PTHR10434">
    <property type="entry name" value="1-ACYL-SN-GLYCEROL-3-PHOSPHATE ACYLTRANSFERASE"/>
    <property type="match status" value="1"/>
</dbReference>
<dbReference type="Pfam" id="PF01553">
    <property type="entry name" value="Acyltransferase"/>
    <property type="match status" value="1"/>
</dbReference>
<dbReference type="CDD" id="cd07988">
    <property type="entry name" value="LPLAT_ABO13168-like"/>
    <property type="match status" value="1"/>
</dbReference>
<keyword evidence="2 5" id="KW-0808">Transferase</keyword>
<dbReference type="SUPFAM" id="SSF69593">
    <property type="entry name" value="Glycerol-3-phosphate (1)-acyltransferase"/>
    <property type="match status" value="1"/>
</dbReference>
<dbReference type="AlphaFoldDB" id="A0A495WFS0"/>
<protein>
    <submittedName>
        <fullName evidence="5">Acyltransferase-like protein</fullName>
    </submittedName>
</protein>
<sequence length="184" mass="20208">MQKLARKLLASLGWTLVDSPDRPPRAVLVAYPHTSNWDGVYALLVKLALGLDAHWVGKDSLFRWPFGGLLRRLGGVPVDRRRRNGFVDQMAAEFGQRQHFMLVIAPEGTRALTAGWKSGFYRIAVAAGVPIGLGFVDYARREAGILAYLTPSGDRERDLAAIAAHYAGRPGKHPGLAAPVRWLD</sequence>
<dbReference type="OrthoDB" id="9796839at2"/>
<dbReference type="RefSeq" id="WP_121457804.1">
    <property type="nucleotide sequence ID" value="NZ_RBXP01000013.1"/>
</dbReference>